<dbReference type="GO" id="GO:0016705">
    <property type="term" value="F:oxidoreductase activity, acting on paired donors, with incorporation or reduction of molecular oxygen"/>
    <property type="evidence" value="ECO:0007669"/>
    <property type="project" value="InterPro"/>
</dbReference>
<feature type="binding site" description="axial binding residue" evidence="9">
    <location>
        <position position="412"/>
    </location>
    <ligand>
        <name>heme</name>
        <dbReference type="ChEBI" id="CHEBI:30413"/>
    </ligand>
    <ligandPart>
        <name>Fe</name>
        <dbReference type="ChEBI" id="CHEBI:18248"/>
    </ligandPart>
</feature>
<evidence type="ECO:0000256" key="8">
    <source>
        <dbReference type="ARBA" id="ARBA00023033"/>
    </source>
</evidence>
<evidence type="ECO:0000256" key="3">
    <source>
        <dbReference type="ARBA" id="ARBA00010617"/>
    </source>
</evidence>
<dbReference type="InterPro" id="IPR001128">
    <property type="entry name" value="Cyt_P450"/>
</dbReference>
<evidence type="ECO:0000313" key="11">
    <source>
        <dbReference type="Proteomes" id="UP000092154"/>
    </source>
</evidence>
<dbReference type="PRINTS" id="PR00463">
    <property type="entry name" value="EP450I"/>
</dbReference>
<organism evidence="10 11">
    <name type="scientific">Rhizopogon vinicolor AM-OR11-026</name>
    <dbReference type="NCBI Taxonomy" id="1314800"/>
    <lineage>
        <taxon>Eukaryota</taxon>
        <taxon>Fungi</taxon>
        <taxon>Dikarya</taxon>
        <taxon>Basidiomycota</taxon>
        <taxon>Agaricomycotina</taxon>
        <taxon>Agaricomycetes</taxon>
        <taxon>Agaricomycetidae</taxon>
        <taxon>Boletales</taxon>
        <taxon>Suillineae</taxon>
        <taxon>Rhizopogonaceae</taxon>
        <taxon>Rhizopogon</taxon>
    </lineage>
</organism>
<dbReference type="GO" id="GO:0005506">
    <property type="term" value="F:iron ion binding"/>
    <property type="evidence" value="ECO:0007669"/>
    <property type="project" value="InterPro"/>
</dbReference>
<dbReference type="GO" id="GO:0020037">
    <property type="term" value="F:heme binding"/>
    <property type="evidence" value="ECO:0007669"/>
    <property type="project" value="InterPro"/>
</dbReference>
<keyword evidence="4 9" id="KW-0349">Heme</keyword>
<dbReference type="AlphaFoldDB" id="A0A1B7MKI4"/>
<evidence type="ECO:0000313" key="10">
    <source>
        <dbReference type="EMBL" id="OAX33123.1"/>
    </source>
</evidence>
<evidence type="ECO:0000256" key="6">
    <source>
        <dbReference type="ARBA" id="ARBA00023002"/>
    </source>
</evidence>
<dbReference type="InterPro" id="IPR050364">
    <property type="entry name" value="Cytochrome_P450_fung"/>
</dbReference>
<dbReference type="Proteomes" id="UP000092154">
    <property type="component" value="Unassembled WGS sequence"/>
</dbReference>
<evidence type="ECO:0000256" key="9">
    <source>
        <dbReference type="PIRSR" id="PIRSR602401-1"/>
    </source>
</evidence>
<gene>
    <name evidence="10" type="ORF">K503DRAFT_726266</name>
</gene>
<sequence>MAWTYLRKSKSGLPLPPSPPTLSFRGHTLPTHNSFLTVAEWIDQHGPLITIRSAFEKIVIIGRHKAAVDIMEKQSGSLVDRPRLIAAGEILSGGLSLVLTPSGDRFRRMRSALHTHLRPQAAEAYQPLQMSYAKNTVLDILQDSRNFQNHARTYAATTVTKMAYGKDMPTSGTDTEVKDIRRFLEVFRVAVRPGAYLVDSIPWLKYIPWYGQELKREFKSSRRIYINQLNCVKEQLQSNADVGPSFARYMLENEGSYGLSEIEMASLAGDFFAAGTDTTSLAICTVLMAAARFPEEQAKVQTELDSVIGRQQAPTFADEKSLPRLYAFISEALRWRPLVPNGTPHRTTTDVIWENYRIPAGTTVFGNHWAISRDPEVYPEPDKFKPERWINDQGRPRDDLKYFVYGFGRRICPAQHVAARSVFISSVLILWAFQLTLDPTKPLHDMGFMT</sequence>
<keyword evidence="8" id="KW-0503">Monooxygenase</keyword>
<dbReference type="InParanoid" id="A0A1B7MKI4"/>
<proteinExistence type="inferred from homology"/>
<keyword evidence="11" id="KW-1185">Reference proteome</keyword>
<reference evidence="10 11" key="1">
    <citation type="submission" date="2016-06" db="EMBL/GenBank/DDBJ databases">
        <title>Comparative genomics of the ectomycorrhizal sister species Rhizopogon vinicolor and Rhizopogon vesiculosus (Basidiomycota: Boletales) reveals a divergence of the mating type B locus.</title>
        <authorList>
            <consortium name="DOE Joint Genome Institute"/>
            <person name="Mujic A.B."/>
            <person name="Kuo A."/>
            <person name="Tritt A."/>
            <person name="Lipzen A."/>
            <person name="Chen C."/>
            <person name="Johnson J."/>
            <person name="Sharma A."/>
            <person name="Barry K."/>
            <person name="Grigoriev I.V."/>
            <person name="Spatafora J.W."/>
        </authorList>
    </citation>
    <scope>NUCLEOTIDE SEQUENCE [LARGE SCALE GENOMIC DNA]</scope>
    <source>
        <strain evidence="10 11">AM-OR11-026</strain>
    </source>
</reference>
<dbReference type="InterPro" id="IPR002401">
    <property type="entry name" value="Cyt_P450_E_grp-I"/>
</dbReference>
<name>A0A1B7MKI4_9AGAM</name>
<dbReference type="GO" id="GO:0004497">
    <property type="term" value="F:monooxygenase activity"/>
    <property type="evidence" value="ECO:0007669"/>
    <property type="project" value="UniProtKB-KW"/>
</dbReference>
<dbReference type="Gene3D" id="1.10.630.10">
    <property type="entry name" value="Cytochrome P450"/>
    <property type="match status" value="1"/>
</dbReference>
<dbReference type="SUPFAM" id="SSF48264">
    <property type="entry name" value="Cytochrome P450"/>
    <property type="match status" value="1"/>
</dbReference>
<dbReference type="PANTHER" id="PTHR46300">
    <property type="entry name" value="P450, PUTATIVE (EUROFUNG)-RELATED-RELATED"/>
    <property type="match status" value="1"/>
</dbReference>
<keyword evidence="7 9" id="KW-0408">Iron</keyword>
<evidence type="ECO:0000256" key="7">
    <source>
        <dbReference type="ARBA" id="ARBA00023004"/>
    </source>
</evidence>
<protein>
    <submittedName>
        <fullName evidence="10">Cytochrome P450</fullName>
    </submittedName>
</protein>
<comment type="cofactor">
    <cofactor evidence="1 9">
        <name>heme</name>
        <dbReference type="ChEBI" id="CHEBI:30413"/>
    </cofactor>
</comment>
<accession>A0A1B7MKI4</accession>
<evidence type="ECO:0000256" key="2">
    <source>
        <dbReference type="ARBA" id="ARBA00005179"/>
    </source>
</evidence>
<keyword evidence="6" id="KW-0560">Oxidoreductase</keyword>
<comment type="similarity">
    <text evidence="3">Belongs to the cytochrome P450 family.</text>
</comment>
<evidence type="ECO:0000256" key="1">
    <source>
        <dbReference type="ARBA" id="ARBA00001971"/>
    </source>
</evidence>
<keyword evidence="5 9" id="KW-0479">Metal-binding</keyword>
<dbReference type="Pfam" id="PF00067">
    <property type="entry name" value="p450"/>
    <property type="match status" value="1"/>
</dbReference>
<evidence type="ECO:0000256" key="4">
    <source>
        <dbReference type="ARBA" id="ARBA00022617"/>
    </source>
</evidence>
<comment type="pathway">
    <text evidence="2">Secondary metabolite biosynthesis.</text>
</comment>
<dbReference type="CDD" id="cd11065">
    <property type="entry name" value="CYP64-like"/>
    <property type="match status" value="1"/>
</dbReference>
<dbReference type="EMBL" id="KV448834">
    <property type="protein sequence ID" value="OAX33123.1"/>
    <property type="molecule type" value="Genomic_DNA"/>
</dbReference>
<feature type="non-terminal residue" evidence="10">
    <location>
        <position position="450"/>
    </location>
</feature>
<dbReference type="PANTHER" id="PTHR46300:SF1">
    <property type="entry name" value="P450, PUTATIVE (EUROFUNG)-RELATED"/>
    <property type="match status" value="1"/>
</dbReference>
<dbReference type="STRING" id="1314800.A0A1B7MKI4"/>
<evidence type="ECO:0000256" key="5">
    <source>
        <dbReference type="ARBA" id="ARBA00022723"/>
    </source>
</evidence>
<dbReference type="OrthoDB" id="2789670at2759"/>
<dbReference type="InterPro" id="IPR036396">
    <property type="entry name" value="Cyt_P450_sf"/>
</dbReference>